<evidence type="ECO:0000256" key="1">
    <source>
        <dbReference type="SAM" id="Phobius"/>
    </source>
</evidence>
<dbReference type="EMBL" id="MFZO01000047">
    <property type="protein sequence ID" value="OGK23476.1"/>
    <property type="molecule type" value="Genomic_DNA"/>
</dbReference>
<dbReference type="Proteomes" id="UP000177913">
    <property type="component" value="Unassembled WGS sequence"/>
</dbReference>
<feature type="transmembrane region" description="Helical" evidence="1">
    <location>
        <begin position="158"/>
        <end position="176"/>
    </location>
</feature>
<name>A0A1F7GY39_9BACT</name>
<organism evidence="2 3">
    <name type="scientific">Candidatus Roizmanbacteria bacterium RIFCSPHIGHO2_02_FULL_38_11</name>
    <dbReference type="NCBI Taxonomy" id="1802039"/>
    <lineage>
        <taxon>Bacteria</taxon>
        <taxon>Candidatus Roizmaniibacteriota</taxon>
    </lineage>
</organism>
<keyword evidence="1" id="KW-0812">Transmembrane</keyword>
<evidence type="ECO:0000313" key="2">
    <source>
        <dbReference type="EMBL" id="OGK23476.1"/>
    </source>
</evidence>
<sequence length="181" mass="19641">MSRKTFYLQIFIFFFLFLTILVSSVFGIVNPPDFPSCVNPQGSVVTSYSTGTHGVPGVATAYQGSDTVYKVSNENLSQCLCTENNEGIQTNWWKVSSLTSQEIESLKTQGWIFIPDGSAWGLDSSAYLAKNSNYSCRGRGGIGGGEVLGLAATGNIKTIYALFSLGFLSLTIGYLLRQKQT</sequence>
<gene>
    <name evidence="2" type="ORF">A3C25_02305</name>
</gene>
<comment type="caution">
    <text evidence="2">The sequence shown here is derived from an EMBL/GenBank/DDBJ whole genome shotgun (WGS) entry which is preliminary data.</text>
</comment>
<dbReference type="AlphaFoldDB" id="A0A1F7GY39"/>
<accession>A0A1F7GY39</accession>
<keyword evidence="1" id="KW-1133">Transmembrane helix</keyword>
<proteinExistence type="predicted"/>
<evidence type="ECO:0000313" key="3">
    <source>
        <dbReference type="Proteomes" id="UP000177913"/>
    </source>
</evidence>
<keyword evidence="1" id="KW-0472">Membrane</keyword>
<protein>
    <submittedName>
        <fullName evidence="2">Uncharacterized protein</fullName>
    </submittedName>
</protein>
<reference evidence="2 3" key="1">
    <citation type="journal article" date="2016" name="Nat. Commun.">
        <title>Thousands of microbial genomes shed light on interconnected biogeochemical processes in an aquifer system.</title>
        <authorList>
            <person name="Anantharaman K."/>
            <person name="Brown C.T."/>
            <person name="Hug L.A."/>
            <person name="Sharon I."/>
            <person name="Castelle C.J."/>
            <person name="Probst A.J."/>
            <person name="Thomas B.C."/>
            <person name="Singh A."/>
            <person name="Wilkins M.J."/>
            <person name="Karaoz U."/>
            <person name="Brodie E.L."/>
            <person name="Williams K.H."/>
            <person name="Hubbard S.S."/>
            <person name="Banfield J.F."/>
        </authorList>
    </citation>
    <scope>NUCLEOTIDE SEQUENCE [LARGE SCALE GENOMIC DNA]</scope>
</reference>